<evidence type="ECO:0000313" key="3">
    <source>
        <dbReference type="Proteomes" id="UP000595437"/>
    </source>
</evidence>
<accession>A0A7T8HHL4</accession>
<sequence length="88" mass="9502">MPSPGGAYKHKSGSQKRKQKKEEADKIAKLPKLNAFFKGRQTAVIEPGDRHSLAAAADESVLCSSSLGPCYSLSAVHEEPKHPELSSR</sequence>
<gene>
    <name evidence="2" type="ORF">FKW44_010769</name>
</gene>
<dbReference type="EMBL" id="CP045896">
    <property type="protein sequence ID" value="QQP49936.1"/>
    <property type="molecule type" value="Genomic_DNA"/>
</dbReference>
<keyword evidence="3" id="KW-1185">Reference proteome</keyword>
<evidence type="ECO:0000256" key="1">
    <source>
        <dbReference type="SAM" id="MobiDB-lite"/>
    </source>
</evidence>
<dbReference type="AlphaFoldDB" id="A0A7T8HHL4"/>
<dbReference type="OrthoDB" id="10219733at2759"/>
<evidence type="ECO:0000313" key="2">
    <source>
        <dbReference type="EMBL" id="QQP49936.1"/>
    </source>
</evidence>
<feature type="region of interest" description="Disordered" evidence="1">
    <location>
        <begin position="1"/>
        <end position="27"/>
    </location>
</feature>
<reference evidence="3" key="1">
    <citation type="submission" date="2021-01" db="EMBL/GenBank/DDBJ databases">
        <title>Caligus Genome Assembly.</title>
        <authorList>
            <person name="Gallardo-Escarate C."/>
        </authorList>
    </citation>
    <scope>NUCLEOTIDE SEQUENCE [LARGE SCALE GENOMIC DNA]</scope>
</reference>
<protein>
    <submittedName>
        <fullName evidence="2">Uncharacterized protein</fullName>
    </submittedName>
</protein>
<feature type="compositionally biased region" description="Basic residues" evidence="1">
    <location>
        <begin position="8"/>
        <end position="19"/>
    </location>
</feature>
<dbReference type="Proteomes" id="UP000595437">
    <property type="component" value="Chromosome 7"/>
</dbReference>
<proteinExistence type="predicted"/>
<organism evidence="2 3">
    <name type="scientific">Caligus rogercresseyi</name>
    <name type="common">Sea louse</name>
    <dbReference type="NCBI Taxonomy" id="217165"/>
    <lineage>
        <taxon>Eukaryota</taxon>
        <taxon>Metazoa</taxon>
        <taxon>Ecdysozoa</taxon>
        <taxon>Arthropoda</taxon>
        <taxon>Crustacea</taxon>
        <taxon>Multicrustacea</taxon>
        <taxon>Hexanauplia</taxon>
        <taxon>Copepoda</taxon>
        <taxon>Siphonostomatoida</taxon>
        <taxon>Caligidae</taxon>
        <taxon>Caligus</taxon>
    </lineage>
</organism>
<name>A0A7T8HHL4_CALRO</name>